<evidence type="ECO:0000256" key="1">
    <source>
        <dbReference type="ARBA" id="ARBA00022771"/>
    </source>
</evidence>
<dbReference type="RefSeq" id="XP_010833578.1">
    <property type="nucleotide sequence ID" value="XM_010835276.1"/>
</dbReference>
<keyword evidence="4" id="KW-0175">Coiled coil</keyword>
<dbReference type="FunFam" id="4.10.830.40:FF:000010">
    <property type="match status" value="1"/>
</dbReference>
<evidence type="ECO:0000256" key="3">
    <source>
        <dbReference type="PROSITE-ProRule" id="PRU00024"/>
    </source>
</evidence>
<accession>A0A6P3GQ09</accession>
<keyword evidence="2" id="KW-0862">Zinc</keyword>
<keyword evidence="6" id="KW-1185">Reference proteome</keyword>
<evidence type="ECO:0000256" key="2">
    <source>
        <dbReference type="ARBA" id="ARBA00022833"/>
    </source>
</evidence>
<dbReference type="InterPro" id="IPR000315">
    <property type="entry name" value="Znf_B-box"/>
</dbReference>
<name>A0A6P3GQ09_BISBB</name>
<dbReference type="AlphaFoldDB" id="A0A6P3GQ09"/>
<feature type="coiled-coil region" evidence="4">
    <location>
        <begin position="45"/>
        <end position="81"/>
    </location>
</feature>
<dbReference type="Pfam" id="PF22586">
    <property type="entry name" value="ANCHR-like_BBOX"/>
    <property type="match status" value="1"/>
</dbReference>
<evidence type="ECO:0000256" key="4">
    <source>
        <dbReference type="SAM" id="Coils"/>
    </source>
</evidence>
<keyword evidence="1 3" id="KW-0479">Metal-binding</keyword>
<keyword evidence="1 3" id="KW-0863">Zinc-finger</keyword>
<dbReference type="PANTHER" id="PTHR28634">
    <property type="entry name" value="ZINC FINGER B-BOX DOMAIN-CONTAINING PROTEIN 1"/>
    <property type="match status" value="1"/>
</dbReference>
<dbReference type="Proteomes" id="UP000515208">
    <property type="component" value="Unplaced"/>
</dbReference>
<evidence type="ECO:0000313" key="7">
    <source>
        <dbReference type="RefSeq" id="XP_010833578.1"/>
    </source>
</evidence>
<feature type="domain" description="B box-type" evidence="5">
    <location>
        <begin position="151"/>
        <end position="197"/>
    </location>
</feature>
<dbReference type="GeneID" id="104985212"/>
<proteinExistence type="predicted"/>
<dbReference type="PANTHER" id="PTHR28634:SF1">
    <property type="entry name" value="ZINC FINGER B-BOX DOMAIN-CONTAINING PROTEIN 1"/>
    <property type="match status" value="1"/>
</dbReference>
<reference evidence="7" key="1">
    <citation type="submission" date="2025-08" db="UniProtKB">
        <authorList>
            <consortium name="RefSeq"/>
        </authorList>
    </citation>
    <scope>IDENTIFICATION</scope>
    <source>
        <tissue evidence="7">Blood</tissue>
    </source>
</reference>
<dbReference type="CTD" id="79740"/>
<gene>
    <name evidence="7" type="primary">ZBBX</name>
</gene>
<evidence type="ECO:0000259" key="5">
    <source>
        <dbReference type="PROSITE" id="PS50119"/>
    </source>
</evidence>
<organism evidence="6 7">
    <name type="scientific">Bison bison bison</name>
    <name type="common">North American plains bison</name>
    <dbReference type="NCBI Taxonomy" id="43346"/>
    <lineage>
        <taxon>Eukaryota</taxon>
        <taxon>Metazoa</taxon>
        <taxon>Chordata</taxon>
        <taxon>Craniata</taxon>
        <taxon>Vertebrata</taxon>
        <taxon>Euteleostomi</taxon>
        <taxon>Mammalia</taxon>
        <taxon>Eutheria</taxon>
        <taxon>Laurasiatheria</taxon>
        <taxon>Artiodactyla</taxon>
        <taxon>Ruminantia</taxon>
        <taxon>Pecora</taxon>
        <taxon>Bovidae</taxon>
        <taxon>Bovinae</taxon>
        <taxon>Bison</taxon>
    </lineage>
</organism>
<evidence type="ECO:0000313" key="6">
    <source>
        <dbReference type="Proteomes" id="UP000515208"/>
    </source>
</evidence>
<dbReference type="CDD" id="cd19818">
    <property type="entry name" value="Bbox1_ZBBX"/>
    <property type="match status" value="1"/>
</dbReference>
<sequence>MGEIDYQYIKGLKFLKGNTKKIMSTKDFVVLPWGKPGNSVKLKYKNAQELRMEKVQLELENQEMEKKLQEFQLTRNKEKEERGSSGYHWKSGQVGKLGNQSYTMSQNKGNVIKFSAGKVKLKLLKEQLQGPVKQPLNYKMANSSESDKPKIKGKVCGQCENKAALLVCLECGEDYCSGCFAKIHQKGALKLHRTTLLQYEAFMFILFIYKIRTIHIYILLTWVSWTSAFLDTPVLELFLFRIKCVPCLRTSATLPGAQPKQAFTLHPDQRATGVSVAVILLSGLTAGSQLRPPPPRPAISMGSHPRSAPFTAHLDRFLFSCLALPTSSTPL</sequence>
<protein>
    <submittedName>
        <fullName evidence="7">Zinc finger B-box domain-containing protein 1</fullName>
    </submittedName>
</protein>
<dbReference type="Gene3D" id="4.10.830.40">
    <property type="match status" value="1"/>
</dbReference>
<dbReference type="GO" id="GO:0008270">
    <property type="term" value="F:zinc ion binding"/>
    <property type="evidence" value="ECO:0007669"/>
    <property type="project" value="UniProtKB-KW"/>
</dbReference>
<dbReference type="InterPro" id="IPR037688">
    <property type="entry name" value="ZBBX"/>
</dbReference>
<dbReference type="PROSITE" id="PS50119">
    <property type="entry name" value="ZF_BBOX"/>
    <property type="match status" value="1"/>
</dbReference>
<dbReference type="KEGG" id="bbis:104985212"/>